<accession>A0AB34JA72</accession>
<evidence type="ECO:0008006" key="4">
    <source>
        <dbReference type="Google" id="ProtNLM"/>
    </source>
</evidence>
<dbReference type="Proteomes" id="UP001515480">
    <property type="component" value="Unassembled WGS sequence"/>
</dbReference>
<evidence type="ECO:0000313" key="2">
    <source>
        <dbReference type="EMBL" id="KAL1515439.1"/>
    </source>
</evidence>
<reference evidence="2 3" key="1">
    <citation type="journal article" date="2024" name="Science">
        <title>Giant polyketide synthase enzymes in the biosynthesis of giant marine polyether toxins.</title>
        <authorList>
            <person name="Fallon T.R."/>
            <person name="Shende V.V."/>
            <person name="Wierzbicki I.H."/>
            <person name="Pendleton A.L."/>
            <person name="Watervoot N.F."/>
            <person name="Auber R.P."/>
            <person name="Gonzalez D.J."/>
            <person name="Wisecaver J.H."/>
            <person name="Moore B.S."/>
        </authorList>
    </citation>
    <scope>NUCLEOTIDE SEQUENCE [LARGE SCALE GENOMIC DNA]</scope>
    <source>
        <strain evidence="2 3">12B1</strain>
    </source>
</reference>
<proteinExistence type="predicted"/>
<keyword evidence="3" id="KW-1185">Reference proteome</keyword>
<evidence type="ECO:0000256" key="1">
    <source>
        <dbReference type="SAM" id="MobiDB-lite"/>
    </source>
</evidence>
<feature type="region of interest" description="Disordered" evidence="1">
    <location>
        <begin position="270"/>
        <end position="289"/>
    </location>
</feature>
<gene>
    <name evidence="2" type="ORF">AB1Y20_002065</name>
</gene>
<dbReference type="EMBL" id="JBGBPQ010000011">
    <property type="protein sequence ID" value="KAL1515439.1"/>
    <property type="molecule type" value="Genomic_DNA"/>
</dbReference>
<protein>
    <recommendedName>
        <fullName evidence="4">OTU domain-containing protein</fullName>
    </recommendedName>
</protein>
<comment type="caution">
    <text evidence="2">The sequence shown here is derived from an EMBL/GenBank/DDBJ whole genome shotgun (WGS) entry which is preliminary data.</text>
</comment>
<organism evidence="2 3">
    <name type="scientific">Prymnesium parvum</name>
    <name type="common">Toxic golden alga</name>
    <dbReference type="NCBI Taxonomy" id="97485"/>
    <lineage>
        <taxon>Eukaryota</taxon>
        <taxon>Haptista</taxon>
        <taxon>Haptophyta</taxon>
        <taxon>Prymnesiophyceae</taxon>
        <taxon>Prymnesiales</taxon>
        <taxon>Prymnesiaceae</taxon>
        <taxon>Prymnesium</taxon>
    </lineage>
</organism>
<dbReference type="AlphaFoldDB" id="A0AB34JA72"/>
<name>A0AB34JA72_PRYPA</name>
<evidence type="ECO:0000313" key="3">
    <source>
        <dbReference type="Proteomes" id="UP001515480"/>
    </source>
</evidence>
<sequence>MLLLPSEPHYADFGMPTVHTPMDVAAFSTVATSTSDAASSFDVLSTVAEEVGSTLKRLPDEETWGQPPKRRVRAKPDGRCQIRAVLHAAGVPLPAGIGCILTDDSRSARSYIQQTRAAAAERVKAAMQEDETLQMIVTCDFPDDQYETFDDWVDAMGSDDTEVDNSSLWHGGGQWLLYGLGLLLQVTIEVTSLHPVPFDEGVGFTATGSQDIVAGGERRIYLAMLHDDVGAPDHFDVLTPIEPAEGMEDDNDATMRDAVLPDTMEVHCSPPEAEVDAPSGASSSISCGGAQRADHDSVGDVARAVVLECLDAACEECDDDCCWVRTRESEGLFIPDASLEAESSWRDWALGLVSCRPTSLTIA</sequence>
<feature type="compositionally biased region" description="Low complexity" evidence="1">
    <location>
        <begin position="277"/>
        <end position="289"/>
    </location>
</feature>